<feature type="transmembrane region" description="Helical" evidence="2">
    <location>
        <begin position="338"/>
        <end position="357"/>
    </location>
</feature>
<feature type="transmembrane region" description="Helical" evidence="2">
    <location>
        <begin position="447"/>
        <end position="467"/>
    </location>
</feature>
<dbReference type="Pfam" id="PF08305">
    <property type="entry name" value="NPCBM"/>
    <property type="match status" value="1"/>
</dbReference>
<evidence type="ECO:0000256" key="2">
    <source>
        <dbReference type="SAM" id="Phobius"/>
    </source>
</evidence>
<proteinExistence type="predicted"/>
<dbReference type="AlphaFoldDB" id="A0A1F7GFC3"/>
<feature type="transmembrane region" description="Helical" evidence="2">
    <location>
        <begin position="235"/>
        <end position="258"/>
    </location>
</feature>
<evidence type="ECO:0000313" key="5">
    <source>
        <dbReference type="Proteomes" id="UP000177208"/>
    </source>
</evidence>
<feature type="domain" description="Glycosyl hydrolase family 98 putative carbohydrate-binding module" evidence="3">
    <location>
        <begin position="499"/>
        <end position="645"/>
    </location>
</feature>
<accession>A0A1F7GFC3</accession>
<reference evidence="4 5" key="1">
    <citation type="journal article" date="2016" name="Nat. Commun.">
        <title>Thousands of microbial genomes shed light on interconnected biogeochemical processes in an aquifer system.</title>
        <authorList>
            <person name="Anantharaman K."/>
            <person name="Brown C.T."/>
            <person name="Hug L.A."/>
            <person name="Sharon I."/>
            <person name="Castelle C.J."/>
            <person name="Probst A.J."/>
            <person name="Thomas B.C."/>
            <person name="Singh A."/>
            <person name="Wilkins M.J."/>
            <person name="Karaoz U."/>
            <person name="Brodie E.L."/>
            <person name="Williams K.H."/>
            <person name="Hubbard S.S."/>
            <person name="Banfield J.F."/>
        </authorList>
    </citation>
    <scope>NUCLEOTIDE SEQUENCE [LARGE SCALE GENOMIC DNA]</scope>
</reference>
<feature type="transmembrane region" description="Helical" evidence="2">
    <location>
        <begin position="313"/>
        <end position="331"/>
    </location>
</feature>
<dbReference type="InterPro" id="IPR013222">
    <property type="entry name" value="Glyco_hyd_98_carb-bd"/>
</dbReference>
<gene>
    <name evidence="4" type="ORF">A2774_04815</name>
</gene>
<feature type="region of interest" description="Disordered" evidence="1">
    <location>
        <begin position="120"/>
        <end position="150"/>
    </location>
</feature>
<dbReference type="Gene3D" id="2.60.120.1060">
    <property type="entry name" value="NPCBM/NEW2 domain"/>
    <property type="match status" value="1"/>
</dbReference>
<dbReference type="Proteomes" id="UP000177208">
    <property type="component" value="Unassembled WGS sequence"/>
</dbReference>
<evidence type="ECO:0000256" key="1">
    <source>
        <dbReference type="SAM" id="MobiDB-lite"/>
    </source>
</evidence>
<comment type="caution">
    <text evidence="4">The sequence shown here is derived from an EMBL/GenBank/DDBJ whole genome shotgun (WGS) entry which is preliminary data.</text>
</comment>
<feature type="transmembrane region" description="Helical" evidence="2">
    <location>
        <begin position="474"/>
        <end position="492"/>
    </location>
</feature>
<keyword evidence="2" id="KW-0812">Transmembrane</keyword>
<evidence type="ECO:0000259" key="3">
    <source>
        <dbReference type="SMART" id="SM00776"/>
    </source>
</evidence>
<dbReference type="InterPro" id="IPR008979">
    <property type="entry name" value="Galactose-bd-like_sf"/>
</dbReference>
<feature type="transmembrane region" description="Helical" evidence="2">
    <location>
        <begin position="85"/>
        <end position="107"/>
    </location>
</feature>
<evidence type="ECO:0000313" key="4">
    <source>
        <dbReference type="EMBL" id="OGK17601.1"/>
    </source>
</evidence>
<dbReference type="InterPro" id="IPR038637">
    <property type="entry name" value="NPCBM_sf"/>
</dbReference>
<feature type="transmembrane region" description="Helical" evidence="2">
    <location>
        <begin position="183"/>
        <end position="199"/>
    </location>
</feature>
<keyword evidence="2" id="KW-1133">Transmembrane helix</keyword>
<feature type="transmembrane region" description="Helical" evidence="2">
    <location>
        <begin position="206"/>
        <end position="229"/>
    </location>
</feature>
<feature type="compositionally biased region" description="Basic and acidic residues" evidence="1">
    <location>
        <begin position="120"/>
        <end position="129"/>
    </location>
</feature>
<dbReference type="EMBL" id="MFZG01000004">
    <property type="protein sequence ID" value="OGK17601.1"/>
    <property type="molecule type" value="Genomic_DNA"/>
</dbReference>
<organism evidence="4 5">
    <name type="scientific">Candidatus Roizmanbacteria bacterium RIFCSPHIGHO2_01_FULL_39_12c</name>
    <dbReference type="NCBI Taxonomy" id="1802031"/>
    <lineage>
        <taxon>Bacteria</taxon>
        <taxon>Candidatus Roizmaniibacteriota</taxon>
    </lineage>
</organism>
<keyword evidence="2" id="KW-0472">Membrane</keyword>
<dbReference type="SUPFAM" id="SSF49785">
    <property type="entry name" value="Galactose-binding domain-like"/>
    <property type="match status" value="1"/>
</dbReference>
<sequence length="645" mass="73947">MFQVLLLLGLLIRLILVPLPGFKADVAFWKGWGLAAADKGVLWMMTNTNYNYPPGFAYVLWLVNKIYAMFADSHEISSYWADNNVLYLFLLKVVTIIADLLVVWVIIKIGRVILNGVKRSEGSGERSEGKNVSPDSSSRPSVGTQNDKKKEAQNNKWLKTLALFYFLNPAVIFDGVVWGQVDQFGLAFLSASCYLLLINRPKWATAALIVGCLMKFQNIIFIPLFFLYIFKQYSIKGLASSLATGFLTFIIVIFPFLLTKQIDRLVWLLTVNSDWFPWYSLNAFNGWWIASGLKGMSVNDKQLVFGITSAKQLGLYLFVFAYFTGFITVFFSTKKNLFRNFIVACALAVFAFFHLLTQSHERYLFPVMGLLPILFIYKIKPETLNPKSETNSNVQKFRISFKNILLTFLIFYSLISVTFFTNMYLSMGWNYPDQVIPHFTSKQTLGWSWRIAVGQILLFGVFIVWVFRRMRQMRLMRLMGVMGVLLAGVLLWQNSPYYRGKPVSLTSLKPIGFRQDYLTPQINKTVESGRGVKFWNRLSVNYYFYDKGIGSHADSEITYHLDRKFSRFSTDYGIDTESDQSARVYFSLIGDSRELFKSEAKGRFDQPGTTTVDVKGVNYLTLRITRSGESNFGAHTDWLDPKLVR</sequence>
<feature type="compositionally biased region" description="Polar residues" evidence="1">
    <location>
        <begin position="133"/>
        <end position="145"/>
    </location>
</feature>
<feature type="transmembrane region" description="Helical" evidence="2">
    <location>
        <begin position="404"/>
        <end position="427"/>
    </location>
</feature>
<protein>
    <recommendedName>
        <fullName evidence="3">Glycosyl hydrolase family 98 putative carbohydrate-binding module domain-containing protein</fullName>
    </recommendedName>
</protein>
<dbReference type="SMART" id="SM00776">
    <property type="entry name" value="NPCBM"/>
    <property type="match status" value="1"/>
</dbReference>
<name>A0A1F7GFC3_9BACT</name>